<dbReference type="CDD" id="cd05374">
    <property type="entry name" value="17beta-HSD-like_SDR_c"/>
    <property type="match status" value="1"/>
</dbReference>
<dbReference type="eggNOG" id="COG0300">
    <property type="taxonomic scope" value="Bacteria"/>
</dbReference>
<dbReference type="PANTHER" id="PTHR43976:SF16">
    <property type="entry name" value="SHORT-CHAIN DEHYDROGENASE_REDUCTASE FAMILY PROTEIN"/>
    <property type="match status" value="1"/>
</dbReference>
<dbReference type="KEGG" id="zpr:ZPR_3330"/>
<dbReference type="SUPFAM" id="SSF51735">
    <property type="entry name" value="NAD(P)-binding Rossmann-fold domains"/>
    <property type="match status" value="1"/>
</dbReference>
<dbReference type="InterPro" id="IPR002347">
    <property type="entry name" value="SDR_fam"/>
</dbReference>
<dbReference type="GO" id="GO:0016491">
    <property type="term" value="F:oxidoreductase activity"/>
    <property type="evidence" value="ECO:0007669"/>
    <property type="project" value="UniProtKB-KW"/>
</dbReference>
<evidence type="ECO:0000256" key="2">
    <source>
        <dbReference type="ARBA" id="ARBA00023002"/>
    </source>
</evidence>
<evidence type="ECO:0000256" key="3">
    <source>
        <dbReference type="RuleBase" id="RU000363"/>
    </source>
</evidence>
<dbReference type="Gene3D" id="3.40.50.720">
    <property type="entry name" value="NAD(P)-binding Rossmann-like Domain"/>
    <property type="match status" value="1"/>
</dbReference>
<dbReference type="RefSeq" id="WP_013072741.1">
    <property type="nucleotide sequence ID" value="NC_014041.1"/>
</dbReference>
<sequence length="266" mass="29274">MKTIFITGASSGLGKETAKLFQKNGWQVIATMRNPEKEQELSVLENVSIHQLDITETENIDSLVNELTENYKIDLVLNNAGYGLIGPLESLTEGQITKQINTNLLGVIAVTKAFLPYFRNQKSGGFINITSSFGLLGFPTCSVYSATKFAVDGFSESLAYELAGFGISVKMVAPGGIKTDFATRSMDVGQHPAYEHLVAKVSEGYSPEQLENYTEAIAIAKVIYQAAIDGKDQLRYVAGEDAIELYKERTEQGAEQQYQRIKLMFN</sequence>
<keyword evidence="2" id="KW-0560">Oxidoreductase</keyword>
<gene>
    <name evidence="4" type="ordered locus">ZPR_3330</name>
</gene>
<proteinExistence type="inferred from homology"/>
<dbReference type="InterPro" id="IPR020904">
    <property type="entry name" value="Sc_DH/Rdtase_CS"/>
</dbReference>
<dbReference type="STRING" id="655815.ZPR_3330"/>
<dbReference type="Pfam" id="PF00106">
    <property type="entry name" value="adh_short"/>
    <property type="match status" value="1"/>
</dbReference>
<dbReference type="PROSITE" id="PS00061">
    <property type="entry name" value="ADH_SHORT"/>
    <property type="match status" value="1"/>
</dbReference>
<protein>
    <submittedName>
        <fullName evidence="4">Short-chain dehydrogenase/reductase SDR</fullName>
    </submittedName>
</protein>
<dbReference type="PRINTS" id="PR00081">
    <property type="entry name" value="GDHRDH"/>
</dbReference>
<evidence type="ECO:0000256" key="1">
    <source>
        <dbReference type="ARBA" id="ARBA00006484"/>
    </source>
</evidence>
<dbReference type="InterPro" id="IPR051911">
    <property type="entry name" value="SDR_oxidoreductase"/>
</dbReference>
<dbReference type="HOGENOM" id="CLU_010194_2_9_10"/>
<dbReference type="EMBL" id="CP001650">
    <property type="protein sequence ID" value="ADF53646.1"/>
    <property type="molecule type" value="Genomic_DNA"/>
</dbReference>
<dbReference type="PRINTS" id="PR00080">
    <property type="entry name" value="SDRFAMILY"/>
</dbReference>
<reference evidence="4 5" key="1">
    <citation type="journal article" date="2010" name="BMC Genomics">
        <title>The complete genome of Zunongwangia profunda SM-A87 reveals its adaptation to the deep-sea environment and ecological role in sedimentary organic nitrogen degradation.</title>
        <authorList>
            <person name="Qin Q.L."/>
            <person name="Zhang X.Y."/>
            <person name="Wang X.M."/>
            <person name="Liu G.M."/>
            <person name="Chen X.L."/>
            <person name="Xie B.B."/>
            <person name="Dang H.Y."/>
            <person name="Zhou B.C."/>
            <person name="Yu J."/>
            <person name="Zhang Y.Z."/>
        </authorList>
    </citation>
    <scope>NUCLEOTIDE SEQUENCE [LARGE SCALE GENOMIC DNA]</scope>
    <source>
        <strain evidence="5">DSM 18752 / CCTCC AB 206139 / SM-A87</strain>
    </source>
</reference>
<dbReference type="PANTHER" id="PTHR43976">
    <property type="entry name" value="SHORT CHAIN DEHYDROGENASE"/>
    <property type="match status" value="1"/>
</dbReference>
<comment type="similarity">
    <text evidence="1 3">Belongs to the short-chain dehydrogenases/reductases (SDR) family.</text>
</comment>
<dbReference type="Proteomes" id="UP000001654">
    <property type="component" value="Chromosome"/>
</dbReference>
<evidence type="ECO:0000313" key="4">
    <source>
        <dbReference type="EMBL" id="ADF53646.1"/>
    </source>
</evidence>
<dbReference type="OrthoDB" id="1235794at2"/>
<evidence type="ECO:0000313" key="5">
    <source>
        <dbReference type="Proteomes" id="UP000001654"/>
    </source>
</evidence>
<dbReference type="AlphaFoldDB" id="D5BJ13"/>
<dbReference type="InterPro" id="IPR036291">
    <property type="entry name" value="NAD(P)-bd_dom_sf"/>
</dbReference>
<keyword evidence="5" id="KW-1185">Reference proteome</keyword>
<name>D5BJ13_ZUNPS</name>
<accession>D5BJ13</accession>
<organism evidence="4 5">
    <name type="scientific">Zunongwangia profunda (strain DSM 18752 / CCTCC AB 206139 / SM-A87)</name>
    <name type="common">Wangia profunda</name>
    <dbReference type="NCBI Taxonomy" id="655815"/>
    <lineage>
        <taxon>Bacteria</taxon>
        <taxon>Pseudomonadati</taxon>
        <taxon>Bacteroidota</taxon>
        <taxon>Flavobacteriia</taxon>
        <taxon>Flavobacteriales</taxon>
        <taxon>Flavobacteriaceae</taxon>
        <taxon>Zunongwangia</taxon>
    </lineage>
</organism>